<keyword evidence="2" id="KW-0812">Transmembrane</keyword>
<dbReference type="RefSeq" id="WP_147527251.1">
    <property type="nucleotide sequence ID" value="NZ_SAYG01000011.1"/>
</dbReference>
<accession>A0A5C8F2L0</accession>
<evidence type="ECO:0000256" key="2">
    <source>
        <dbReference type="SAM" id="Phobius"/>
    </source>
</evidence>
<dbReference type="EMBL" id="SAYG01000011">
    <property type="protein sequence ID" value="TXJ43719.1"/>
    <property type="molecule type" value="Genomic_DNA"/>
</dbReference>
<protein>
    <recommendedName>
        <fullName evidence="5">Tetratricopeptide repeat protein</fullName>
    </recommendedName>
</protein>
<feature type="transmembrane region" description="Helical" evidence="2">
    <location>
        <begin position="12"/>
        <end position="33"/>
    </location>
</feature>
<dbReference type="SUPFAM" id="SSF48439">
    <property type="entry name" value="Protein prenylyltransferase"/>
    <property type="match status" value="1"/>
</dbReference>
<keyword evidence="2" id="KW-1133">Transmembrane helix</keyword>
<dbReference type="AlphaFoldDB" id="A0A5C8F2L0"/>
<reference evidence="3 4" key="1">
    <citation type="journal article" date="1992" name="Lakartidningen">
        <title>[Penicillin V and not amoxicillin is the first choice preparation in acute otitis].</title>
        <authorList>
            <person name="Kamme C."/>
            <person name="Lundgren K."/>
            <person name="Prellner K."/>
        </authorList>
    </citation>
    <scope>NUCLEOTIDE SEQUENCE [LARGE SCALE GENOMIC DNA]</scope>
    <source>
        <strain evidence="3 4">PC3714II</strain>
    </source>
</reference>
<dbReference type="Gene3D" id="1.25.40.10">
    <property type="entry name" value="Tetratricopeptide repeat domain"/>
    <property type="match status" value="2"/>
</dbReference>
<keyword evidence="1" id="KW-0175">Coiled coil</keyword>
<comment type="caution">
    <text evidence="3">The sequence shown here is derived from an EMBL/GenBank/DDBJ whole genome shotgun (WGS) entry which is preliminary data.</text>
</comment>
<evidence type="ECO:0000313" key="3">
    <source>
        <dbReference type="EMBL" id="TXJ43719.1"/>
    </source>
</evidence>
<keyword evidence="2" id="KW-0472">Membrane</keyword>
<gene>
    <name evidence="3" type="ORF">EPJ70_10115</name>
</gene>
<dbReference type="InterPro" id="IPR011990">
    <property type="entry name" value="TPR-like_helical_dom_sf"/>
</dbReference>
<sequence length="405" mass="47000">MKSANVKKINFAILILFPVIMLIFLVICNLYSINLNNNITKELNSFTNSLSSNIEGKYLEMISLYFGEQLKNYEKAEEITNLAKEQIRLGINPNFSTLKFSINRLIGNSLLRVTYVALFLLILMFALILFLNYTNNSLNTNPASISNDAPIDNDINKNEIIEENNKKRERENKNLVATNSSILKKQEEKKLEEIESMYRDLVIAIKNSNDEKALEILENIFSIDEKNYLALNGAGILYTRMYSKNNKSLYFRKADKYYESAISIYDNKDILNNKAVLYSTRYGIDKSDYDYNTALTIFDNMIYSSNNSDFILLNNRATIYLAKYNITGNNELFENALKDYEEIIKLDNRNVYALNNRSSLYFNKYKKTNDNEYFEKSIQDCSSAFKIDANEALKNDEGPIYIYKY</sequence>
<proteinExistence type="predicted"/>
<name>A0A5C8F2L0_9SPIR</name>
<evidence type="ECO:0000313" key="4">
    <source>
        <dbReference type="Proteomes" id="UP000324574"/>
    </source>
</evidence>
<organism evidence="3 4">
    <name type="scientific">Brachyspira aalborgi</name>
    <dbReference type="NCBI Taxonomy" id="29522"/>
    <lineage>
        <taxon>Bacteria</taxon>
        <taxon>Pseudomonadati</taxon>
        <taxon>Spirochaetota</taxon>
        <taxon>Spirochaetia</taxon>
        <taxon>Brachyspirales</taxon>
        <taxon>Brachyspiraceae</taxon>
        <taxon>Brachyspira</taxon>
    </lineage>
</organism>
<dbReference type="Proteomes" id="UP000324574">
    <property type="component" value="Unassembled WGS sequence"/>
</dbReference>
<feature type="coiled-coil region" evidence="1">
    <location>
        <begin position="151"/>
        <end position="211"/>
    </location>
</feature>
<evidence type="ECO:0000256" key="1">
    <source>
        <dbReference type="SAM" id="Coils"/>
    </source>
</evidence>
<feature type="transmembrane region" description="Helical" evidence="2">
    <location>
        <begin position="113"/>
        <end position="133"/>
    </location>
</feature>
<evidence type="ECO:0008006" key="5">
    <source>
        <dbReference type="Google" id="ProtNLM"/>
    </source>
</evidence>